<dbReference type="EMBL" id="KB296524">
    <property type="protein sequence ID" value="ELU11671.1"/>
    <property type="molecule type" value="Genomic_DNA"/>
</dbReference>
<accession>R7V5T0</accession>
<keyword evidence="6" id="KW-0479">Metal-binding</keyword>
<feature type="domain" description="Neutral/alkaline non-lysosomal ceramidase N-terminal" evidence="10">
    <location>
        <begin position="337"/>
        <end position="501"/>
    </location>
</feature>
<evidence type="ECO:0000313" key="13">
    <source>
        <dbReference type="EnsemblMetazoa" id="CapteP130746"/>
    </source>
</evidence>
<reference evidence="14" key="1">
    <citation type="submission" date="2012-12" db="EMBL/GenBank/DDBJ databases">
        <authorList>
            <person name="Hellsten U."/>
            <person name="Grimwood J."/>
            <person name="Chapman J.A."/>
            <person name="Shapiro H."/>
            <person name="Aerts A."/>
            <person name="Otillar R.P."/>
            <person name="Terry A.Y."/>
            <person name="Boore J.L."/>
            <person name="Simakov O."/>
            <person name="Marletaz F."/>
            <person name="Cho S.-J."/>
            <person name="Edsinger-Gonzales E."/>
            <person name="Havlak P."/>
            <person name="Kuo D.-H."/>
            <person name="Larsson T."/>
            <person name="Lv J."/>
            <person name="Arendt D."/>
            <person name="Savage R."/>
            <person name="Osoegawa K."/>
            <person name="de Jong P."/>
            <person name="Lindberg D.R."/>
            <person name="Seaver E.C."/>
            <person name="Weisblat D.A."/>
            <person name="Putnam N.H."/>
            <person name="Grigoriev I.V."/>
            <person name="Rokhsar D.S."/>
        </authorList>
    </citation>
    <scope>NUCLEOTIDE SEQUENCE</scope>
    <source>
        <strain evidence="14">I ESC-2004</strain>
    </source>
</reference>
<dbReference type="EnsemblMetazoa" id="CapteT130746">
    <property type="protein sequence ID" value="CapteP130746"/>
    <property type="gene ID" value="CapteG130746"/>
</dbReference>
<keyword evidence="9" id="KW-0732">Signal</keyword>
<feature type="active site" description="Nucleophile" evidence="5">
    <location>
        <position position="274"/>
    </location>
</feature>
<dbReference type="Proteomes" id="UP000014760">
    <property type="component" value="Unassembled WGS sequence"/>
</dbReference>
<protein>
    <recommendedName>
        <fullName evidence="3 7">Neutral ceramidase</fullName>
        <ecNumber evidence="2 7">3.5.1.23</ecNumber>
    </recommendedName>
</protein>
<evidence type="ECO:0000256" key="6">
    <source>
        <dbReference type="PIRSR" id="PIRSR606823-2"/>
    </source>
</evidence>
<dbReference type="GO" id="GO:0016020">
    <property type="term" value="C:membrane"/>
    <property type="evidence" value="ECO:0007669"/>
    <property type="project" value="GOC"/>
</dbReference>
<feature type="region of interest" description="Disordered" evidence="8">
    <location>
        <begin position="666"/>
        <end position="689"/>
    </location>
</feature>
<dbReference type="EC" id="3.5.1.23" evidence="2 7"/>
<feature type="region of interest" description="Disordered" evidence="8">
    <location>
        <begin position="515"/>
        <end position="546"/>
    </location>
</feature>
<evidence type="ECO:0000256" key="7">
    <source>
        <dbReference type="RuleBase" id="RU366019"/>
    </source>
</evidence>
<feature type="binding site" evidence="6">
    <location>
        <position position="112"/>
    </location>
    <ligand>
        <name>Zn(2+)</name>
        <dbReference type="ChEBI" id="CHEBI:29105"/>
    </ligand>
</feature>
<dbReference type="InterPro" id="IPR006823">
    <property type="entry name" value="Ceramidase_alk"/>
</dbReference>
<evidence type="ECO:0000313" key="14">
    <source>
        <dbReference type="Proteomes" id="UP000014760"/>
    </source>
</evidence>
<feature type="binding site" evidence="6">
    <location>
        <position position="473"/>
    </location>
    <ligand>
        <name>Zn(2+)</name>
        <dbReference type="ChEBI" id="CHEBI:29105"/>
    </ligand>
</feature>
<gene>
    <name evidence="12" type="ORF">CAPTEDRAFT_130746</name>
</gene>
<keyword evidence="4 7" id="KW-0378">Hydrolase</keyword>
<dbReference type="Pfam" id="PF04734">
    <property type="entry name" value="Ceramidase_alk"/>
    <property type="match status" value="2"/>
</dbReference>
<evidence type="ECO:0000256" key="2">
    <source>
        <dbReference type="ARBA" id="ARBA00011891"/>
    </source>
</evidence>
<dbReference type="GO" id="GO:0046514">
    <property type="term" value="P:ceramide catabolic process"/>
    <property type="evidence" value="ECO:0007669"/>
    <property type="project" value="InterPro"/>
</dbReference>
<keyword evidence="14" id="KW-1185">Reference proteome</keyword>
<keyword evidence="7" id="KW-0746">Sphingolipid metabolism</keyword>
<dbReference type="GO" id="GO:0017040">
    <property type="term" value="F:N-acylsphingosine amidohydrolase activity"/>
    <property type="evidence" value="ECO:0007669"/>
    <property type="project" value="UniProtKB-UniRule"/>
</dbReference>
<feature type="compositionally biased region" description="Acidic residues" evidence="8">
    <location>
        <begin position="678"/>
        <end position="688"/>
    </location>
</feature>
<reference evidence="12 14" key="2">
    <citation type="journal article" date="2013" name="Nature">
        <title>Insights into bilaterian evolution from three spiralian genomes.</title>
        <authorList>
            <person name="Simakov O."/>
            <person name="Marletaz F."/>
            <person name="Cho S.J."/>
            <person name="Edsinger-Gonzales E."/>
            <person name="Havlak P."/>
            <person name="Hellsten U."/>
            <person name="Kuo D.H."/>
            <person name="Larsson T."/>
            <person name="Lv J."/>
            <person name="Arendt D."/>
            <person name="Savage R."/>
            <person name="Osoegawa K."/>
            <person name="de Jong P."/>
            <person name="Grimwood J."/>
            <person name="Chapman J.A."/>
            <person name="Shapiro H."/>
            <person name="Aerts A."/>
            <person name="Otillar R.P."/>
            <person name="Terry A.Y."/>
            <person name="Boore J.L."/>
            <person name="Grigoriev I.V."/>
            <person name="Lindberg D.R."/>
            <person name="Seaver E.C."/>
            <person name="Weisblat D.A."/>
            <person name="Putnam N.H."/>
            <person name="Rokhsar D.S."/>
        </authorList>
    </citation>
    <scope>NUCLEOTIDE SEQUENCE</scope>
    <source>
        <strain evidence="12 14">I ESC-2004</strain>
    </source>
</reference>
<feature type="chain" id="PRO_5008788744" description="Neutral ceramidase" evidence="9">
    <location>
        <begin position="21"/>
        <end position="725"/>
    </location>
</feature>
<evidence type="ECO:0000256" key="8">
    <source>
        <dbReference type="SAM" id="MobiDB-lite"/>
    </source>
</evidence>
<dbReference type="PANTHER" id="PTHR12670:SF1">
    <property type="entry name" value="NEUTRAL CERAMIDASE"/>
    <property type="match status" value="1"/>
</dbReference>
<organism evidence="12">
    <name type="scientific">Capitella teleta</name>
    <name type="common">Polychaete worm</name>
    <dbReference type="NCBI Taxonomy" id="283909"/>
    <lineage>
        <taxon>Eukaryota</taxon>
        <taxon>Metazoa</taxon>
        <taxon>Spiralia</taxon>
        <taxon>Lophotrochozoa</taxon>
        <taxon>Annelida</taxon>
        <taxon>Polychaeta</taxon>
        <taxon>Sedentaria</taxon>
        <taxon>Scolecida</taxon>
        <taxon>Capitellidae</taxon>
        <taxon>Capitella</taxon>
    </lineage>
</organism>
<dbReference type="GO" id="GO:0046872">
    <property type="term" value="F:metal ion binding"/>
    <property type="evidence" value="ECO:0007669"/>
    <property type="project" value="UniProtKB-KW"/>
</dbReference>
<dbReference type="GO" id="GO:0005576">
    <property type="term" value="C:extracellular region"/>
    <property type="evidence" value="ECO:0007669"/>
    <property type="project" value="TreeGrafter"/>
</dbReference>
<dbReference type="InterPro" id="IPR031331">
    <property type="entry name" value="NEUT/ALK_ceramidase_C"/>
</dbReference>
<dbReference type="Pfam" id="PF17048">
    <property type="entry name" value="Ceramidse_alk_C"/>
    <property type="match status" value="1"/>
</dbReference>
<evidence type="ECO:0000256" key="3">
    <source>
        <dbReference type="ARBA" id="ARBA00019235"/>
    </source>
</evidence>
<evidence type="ECO:0000256" key="4">
    <source>
        <dbReference type="ARBA" id="ARBA00022801"/>
    </source>
</evidence>
<feature type="compositionally biased region" description="Basic and acidic residues" evidence="8">
    <location>
        <begin position="527"/>
        <end position="543"/>
    </location>
</feature>
<dbReference type="FunCoup" id="R7V5T0">
    <property type="interactions" value="185"/>
</dbReference>
<evidence type="ECO:0000259" key="10">
    <source>
        <dbReference type="Pfam" id="PF04734"/>
    </source>
</evidence>
<evidence type="ECO:0000259" key="11">
    <source>
        <dbReference type="Pfam" id="PF17048"/>
    </source>
</evidence>
<dbReference type="PANTHER" id="PTHR12670">
    <property type="entry name" value="CERAMIDASE"/>
    <property type="match status" value="1"/>
</dbReference>
<feature type="domain" description="Neutral/alkaline non-lysosomal ceramidase C-terminal" evidence="11">
    <location>
        <begin position="505"/>
        <end position="663"/>
    </location>
</feature>
<dbReference type="OrthoDB" id="191371at2759"/>
<sequence length="725" mass="80372">MAAALRLTILALLCVQLALSDFRVGRSIADITGQAAEGLLYGYASPEQDARGLHTRQYSRAFAFDADGKRAVFVVAEITMISQAVHTEVLELLAAEFGDMYTRDNVMLTPTHSHSAPGGYHTYVMYGFPSEGFETLTFRAAVDGIVKSIREAHHDLQSGQVRMSAADLTVTSVNRSPFSYKQNPQSERSKYTFDVDVTLSMVKLMDNKGDPMAMLSLFPVHTTSMKNDNHLVSSDNKGYAAQMMERALNRGKFPLKGSCDVIAAFAQTAEGDVSPNTNHARCEEDDSLCDSRTSTCLADKRDPNLCTGRGPTGAKKETEDEFTDTEIIGSSQYIHAMVKLCRPAMGYSFGAGATDGPGVAPFTQGMLKGNFIYDRLVEKFFPGSRTPELLECHKPKPVLLPTANMQEPYPYWQPEVVPVQLLRVGKILFLGIPGKVTTMAGRRLQESAKQVFSEAGMDVKPFVMSMANSYSSYIVTPEEYTVQRYEAASTIFGPYTLNGYIDVVKSLAEAMVKDENVGESSPPPDLRYPDEARAAPRVDRLPDGKNYGDVLSDVEEEYHRGDLVSVSFAAGNPRNNLLTDETFLEVQRFDDRLNDWLVVFTDAHWETRSPCWFLNMSSYAVVEWKIPNHHYTLGQYRIVHVGHAKYPDGVVVKYTGASSVFRIVPTPPPTTTTPEPTTEPEVEPEVDEATWYSAKRSGPKSDEQYAEDLAAFFAQLADTKMKLRQ</sequence>
<name>R7V5T0_CAPTE</name>
<proteinExistence type="inferred from homology"/>
<feature type="signal peptide" evidence="9">
    <location>
        <begin position="1"/>
        <end position="20"/>
    </location>
</feature>
<feature type="binding site" evidence="6">
    <location>
        <position position="221"/>
    </location>
    <ligand>
        <name>Zn(2+)</name>
        <dbReference type="ChEBI" id="CHEBI:29105"/>
    </ligand>
</feature>
<dbReference type="HOGENOM" id="CLU_011300_2_0_1"/>
<keyword evidence="7" id="KW-0443">Lipid metabolism</keyword>
<dbReference type="InterPro" id="IPR031329">
    <property type="entry name" value="NEUT/ALK_ceramidase_N"/>
</dbReference>
<dbReference type="STRING" id="283909.R7V5T0"/>
<dbReference type="InterPro" id="IPR038445">
    <property type="entry name" value="NCDase_C_sf"/>
</dbReference>
<dbReference type="OMA" id="GTTVQTC"/>
<comment type="catalytic activity">
    <reaction evidence="7">
        <text>an N-acylsphing-4-enine + H2O = sphing-4-enine + a fatty acid</text>
        <dbReference type="Rhea" id="RHEA:20856"/>
        <dbReference type="ChEBI" id="CHEBI:15377"/>
        <dbReference type="ChEBI" id="CHEBI:28868"/>
        <dbReference type="ChEBI" id="CHEBI:52639"/>
        <dbReference type="ChEBI" id="CHEBI:57756"/>
        <dbReference type="EC" id="3.5.1.23"/>
    </reaction>
</comment>
<dbReference type="Gene3D" id="2.60.40.2300">
    <property type="entry name" value="Neutral/alkaline non-lysosomal ceramidase, C-terminal domain"/>
    <property type="match status" value="1"/>
</dbReference>
<evidence type="ECO:0000256" key="1">
    <source>
        <dbReference type="ARBA" id="ARBA00009835"/>
    </source>
</evidence>
<evidence type="ECO:0000256" key="5">
    <source>
        <dbReference type="PIRSR" id="PIRSR606823-1"/>
    </source>
</evidence>
<comment type="cofactor">
    <cofactor evidence="6">
        <name>Zn(2+)</name>
        <dbReference type="ChEBI" id="CHEBI:29105"/>
    </cofactor>
    <text evidence="6">Binds 1 zinc ion per subunit.</text>
</comment>
<keyword evidence="6" id="KW-0862">Zinc</keyword>
<feature type="domain" description="Neutral/alkaline non-lysosomal ceramidase N-terminal" evidence="10">
    <location>
        <begin position="22"/>
        <end position="336"/>
    </location>
</feature>
<comment type="similarity">
    <text evidence="1 7">Belongs to the neutral ceramidase family.</text>
</comment>
<dbReference type="GO" id="GO:0046512">
    <property type="term" value="P:sphingosine biosynthetic process"/>
    <property type="evidence" value="ECO:0007669"/>
    <property type="project" value="TreeGrafter"/>
</dbReference>
<dbReference type="EMBL" id="AMQN01005678">
    <property type="status" value="NOT_ANNOTATED_CDS"/>
    <property type="molecule type" value="Genomic_DNA"/>
</dbReference>
<reference evidence="13" key="3">
    <citation type="submission" date="2015-06" db="UniProtKB">
        <authorList>
            <consortium name="EnsemblMetazoa"/>
        </authorList>
    </citation>
    <scope>IDENTIFICATION</scope>
</reference>
<dbReference type="GO" id="GO:0042759">
    <property type="term" value="P:long-chain fatty acid biosynthetic process"/>
    <property type="evidence" value="ECO:0007669"/>
    <property type="project" value="TreeGrafter"/>
</dbReference>
<evidence type="ECO:0000313" key="12">
    <source>
        <dbReference type="EMBL" id="ELU11671.1"/>
    </source>
</evidence>
<dbReference type="AlphaFoldDB" id="R7V5T0"/>
<evidence type="ECO:0000256" key="9">
    <source>
        <dbReference type="SAM" id="SignalP"/>
    </source>
</evidence>